<gene>
    <name evidence="13" type="ORF">BW247_09205</name>
</gene>
<evidence type="ECO:0000256" key="5">
    <source>
        <dbReference type="ARBA" id="ARBA00022448"/>
    </source>
</evidence>
<dbReference type="PANTHER" id="PTHR33529">
    <property type="entry name" value="SLR0882 PROTEIN-RELATED"/>
    <property type="match status" value="1"/>
</dbReference>
<evidence type="ECO:0000256" key="11">
    <source>
        <dbReference type="ARBA" id="ARBA00026081"/>
    </source>
</evidence>
<sequence length="365" mass="40238">MRIVDRYLISEVLISQIAVGLVLGLVIVGSTFVRLLGYSAGGNLPVALLAPLVAVESLKAMMLLTPVALFLATMLTLGRLYRDSEMAALQAAGIGQGRIYSGLLLLAVPLALLLLWLMLAVYPWASAKSDTIQREGQQRMSLAAISSGRFLTFDSGRAVGFIGGMRHGGRVVENVFVQSNHNGKRIVLLAHDGTQKTDSATGQRVLMLHDGVRYEGSPGQADFRILKFKHYAATLALPSLSGASDKGNARSSLKLWQDGSMKDLAELQWRLSVPISVLILIFIAVPLSYVRPRQGRYSRLAVAILIYVFYANLLIVAKSWMEQGVVPAWIGMWWPHVLFVLFGSILWWRRARQRSGRRKRARVAQ</sequence>
<dbReference type="InterPro" id="IPR005495">
    <property type="entry name" value="LptG/LptF_permease"/>
</dbReference>
<feature type="transmembrane region" description="Helical" evidence="12">
    <location>
        <begin position="12"/>
        <end position="40"/>
    </location>
</feature>
<comment type="similarity">
    <text evidence="3">Belongs to the LptF/LptG family.</text>
</comment>
<protein>
    <recommendedName>
        <fullName evidence="4">Lipopolysaccharide export system permease protein LptF</fullName>
    </recommendedName>
</protein>
<keyword evidence="10 12" id="KW-0472">Membrane</keyword>
<proteinExistence type="inferred from homology"/>
<keyword evidence="8 12" id="KW-0812">Transmembrane</keyword>
<evidence type="ECO:0000256" key="9">
    <source>
        <dbReference type="ARBA" id="ARBA00022989"/>
    </source>
</evidence>
<evidence type="ECO:0000256" key="8">
    <source>
        <dbReference type="ARBA" id="ARBA00022692"/>
    </source>
</evidence>
<feature type="transmembrane region" description="Helical" evidence="12">
    <location>
        <begin position="271"/>
        <end position="290"/>
    </location>
</feature>
<evidence type="ECO:0000256" key="10">
    <source>
        <dbReference type="ARBA" id="ARBA00023136"/>
    </source>
</evidence>
<dbReference type="OrthoDB" id="9778062at2"/>
<evidence type="ECO:0000256" key="12">
    <source>
        <dbReference type="SAM" id="Phobius"/>
    </source>
</evidence>
<name>A0A1P8UHC9_9GAMM</name>
<dbReference type="STRING" id="1765967.BW247_09205"/>
<evidence type="ECO:0000313" key="13">
    <source>
        <dbReference type="EMBL" id="APZ43248.1"/>
    </source>
</evidence>
<accession>A0A1P8UHC9</accession>
<organism evidence="13 14">
    <name type="scientific">Acidihalobacter ferrooxydans</name>
    <dbReference type="NCBI Taxonomy" id="1765967"/>
    <lineage>
        <taxon>Bacteria</taxon>
        <taxon>Pseudomonadati</taxon>
        <taxon>Pseudomonadota</taxon>
        <taxon>Gammaproteobacteria</taxon>
        <taxon>Chromatiales</taxon>
        <taxon>Ectothiorhodospiraceae</taxon>
        <taxon>Acidihalobacter</taxon>
    </lineage>
</organism>
<dbReference type="AlphaFoldDB" id="A0A1P8UHC9"/>
<dbReference type="GO" id="GO:0015920">
    <property type="term" value="P:lipopolysaccharide transport"/>
    <property type="evidence" value="ECO:0007669"/>
    <property type="project" value="TreeGrafter"/>
</dbReference>
<evidence type="ECO:0000256" key="3">
    <source>
        <dbReference type="ARBA" id="ARBA00007725"/>
    </source>
</evidence>
<feature type="transmembrane region" description="Helical" evidence="12">
    <location>
        <begin position="102"/>
        <end position="125"/>
    </location>
</feature>
<keyword evidence="14" id="KW-1185">Reference proteome</keyword>
<evidence type="ECO:0000313" key="14">
    <source>
        <dbReference type="Proteomes" id="UP000243807"/>
    </source>
</evidence>
<dbReference type="InterPro" id="IPR030922">
    <property type="entry name" value="LptF"/>
</dbReference>
<evidence type="ECO:0000256" key="4">
    <source>
        <dbReference type="ARBA" id="ARBA00014213"/>
    </source>
</evidence>
<keyword evidence="5" id="KW-0813">Transport</keyword>
<evidence type="ECO:0000256" key="7">
    <source>
        <dbReference type="ARBA" id="ARBA00022519"/>
    </source>
</evidence>
<comment type="subcellular location">
    <subcellularLocation>
        <location evidence="2">Cell inner membrane</location>
        <topology evidence="2">Multi-pass membrane protein</topology>
    </subcellularLocation>
</comment>
<dbReference type="GO" id="GO:0055085">
    <property type="term" value="P:transmembrane transport"/>
    <property type="evidence" value="ECO:0007669"/>
    <property type="project" value="InterPro"/>
</dbReference>
<dbReference type="NCBIfam" id="TIGR04407">
    <property type="entry name" value="LptF_YjgP"/>
    <property type="match status" value="1"/>
</dbReference>
<keyword evidence="7" id="KW-0997">Cell inner membrane</keyword>
<evidence type="ECO:0000256" key="1">
    <source>
        <dbReference type="ARBA" id="ARBA00002265"/>
    </source>
</evidence>
<feature type="transmembrane region" description="Helical" evidence="12">
    <location>
        <begin position="60"/>
        <end position="81"/>
    </location>
</feature>
<dbReference type="Pfam" id="PF03739">
    <property type="entry name" value="LptF_LptG"/>
    <property type="match status" value="1"/>
</dbReference>
<evidence type="ECO:0000256" key="2">
    <source>
        <dbReference type="ARBA" id="ARBA00004429"/>
    </source>
</evidence>
<dbReference type="KEGG" id="afy:BW247_09205"/>
<dbReference type="EMBL" id="CP019434">
    <property type="protein sequence ID" value="APZ43248.1"/>
    <property type="molecule type" value="Genomic_DNA"/>
</dbReference>
<feature type="transmembrane region" description="Helical" evidence="12">
    <location>
        <begin position="297"/>
        <end position="317"/>
    </location>
</feature>
<feature type="transmembrane region" description="Helical" evidence="12">
    <location>
        <begin position="329"/>
        <end position="348"/>
    </location>
</feature>
<dbReference type="RefSeq" id="WP_076836889.1">
    <property type="nucleotide sequence ID" value="NZ_CP019434.1"/>
</dbReference>
<dbReference type="Proteomes" id="UP000243807">
    <property type="component" value="Chromosome"/>
</dbReference>
<comment type="function">
    <text evidence="1">Part of the ABC transporter complex LptBFG involved in the translocation of lipopolysaccharide (LPS) from the inner membrane to the outer membrane.</text>
</comment>
<evidence type="ECO:0000256" key="6">
    <source>
        <dbReference type="ARBA" id="ARBA00022475"/>
    </source>
</evidence>
<dbReference type="PANTHER" id="PTHR33529:SF7">
    <property type="entry name" value="LIPOPOLYSACCHARIDE EXPORT SYSTEM PERMEASE PROTEIN LPTF"/>
    <property type="match status" value="1"/>
</dbReference>
<keyword evidence="6" id="KW-1003">Cell membrane</keyword>
<dbReference type="GO" id="GO:0043190">
    <property type="term" value="C:ATP-binding cassette (ABC) transporter complex"/>
    <property type="evidence" value="ECO:0007669"/>
    <property type="project" value="InterPro"/>
</dbReference>
<keyword evidence="9 12" id="KW-1133">Transmembrane helix</keyword>
<reference evidence="13 14" key="1">
    <citation type="submission" date="2017-01" db="EMBL/GenBank/DDBJ databases">
        <title>Draft sequence of Acidihalobacter ferrooxidans strain DSM 14175 (strain V8).</title>
        <authorList>
            <person name="Khaleque H.N."/>
            <person name="Ramsay J.P."/>
            <person name="Murphy R.J.T."/>
            <person name="Kaksonen A.H."/>
            <person name="Boxall N.J."/>
            <person name="Watkin E.L.J."/>
        </authorList>
    </citation>
    <scope>NUCLEOTIDE SEQUENCE [LARGE SCALE GENOMIC DNA]</scope>
    <source>
        <strain evidence="13 14">V8</strain>
    </source>
</reference>
<comment type="subunit">
    <text evidence="11">Component of the lipopolysaccharide transport and assembly complex. The LptBFG transporter is composed of two ATP-binding proteins (LptB) and two transmembrane proteins (LptF and LptG).</text>
</comment>